<comment type="caution">
    <text evidence="1">The sequence shown here is derived from an EMBL/GenBank/DDBJ whole genome shotgun (WGS) entry which is preliminary data.</text>
</comment>
<protein>
    <submittedName>
        <fullName evidence="1">Uncharacterized protein</fullName>
    </submittedName>
</protein>
<reference evidence="1" key="1">
    <citation type="submission" date="2019-08" db="EMBL/GenBank/DDBJ databases">
        <authorList>
            <person name="Kucharzyk K."/>
            <person name="Murdoch R.W."/>
            <person name="Higgins S."/>
            <person name="Loffler F."/>
        </authorList>
    </citation>
    <scope>NUCLEOTIDE SEQUENCE</scope>
</reference>
<evidence type="ECO:0000313" key="1">
    <source>
        <dbReference type="EMBL" id="MPM85093.1"/>
    </source>
</evidence>
<accession>A0A645D820</accession>
<name>A0A645D820_9ZZZZ</name>
<sequence>MLQPVGHGGKVATGGRGRQINCFARRRGSGIPLLGKRRNARAEIDSCTGSNLQPVHRQCCRCFCRSKACVVTAVNYPQQAKQPILLLLEQCVNISPTCKRLGLRLRQHGKLAGKPVCPGSIFCLRAVAEHPLYRSPRRNAGTIGDQVTAHGGSITDGHFIPHNDPFGTHRIRKGRLHRSFHLIPAKQHRQQLYSKIDHRHCQHQYGSGTQKTLLTHRPGHLPQKLRFWQG</sequence>
<dbReference type="EMBL" id="VSSQ01033484">
    <property type="protein sequence ID" value="MPM85093.1"/>
    <property type="molecule type" value="Genomic_DNA"/>
</dbReference>
<gene>
    <name evidence="1" type="ORF">SDC9_132170</name>
</gene>
<dbReference type="AlphaFoldDB" id="A0A645D820"/>
<organism evidence="1">
    <name type="scientific">bioreactor metagenome</name>
    <dbReference type="NCBI Taxonomy" id="1076179"/>
    <lineage>
        <taxon>unclassified sequences</taxon>
        <taxon>metagenomes</taxon>
        <taxon>ecological metagenomes</taxon>
    </lineage>
</organism>
<proteinExistence type="predicted"/>